<name>A0AAD5R5L9_PARTN</name>
<gene>
    <name evidence="2" type="ORF">KIN20_031776</name>
</gene>
<sequence length="96" mass="10537">MKAKNNHHDANCVLTRCGMTLVEKSCQLTESIGRMNECVEVQTHAEHTRDCQMSSIPHTTEVWEDEAAQEGSASDSTPPGHRPGEQAPEVVDGEFS</sequence>
<keyword evidence="3" id="KW-1185">Reference proteome</keyword>
<dbReference type="Proteomes" id="UP001196413">
    <property type="component" value="Unassembled WGS sequence"/>
</dbReference>
<evidence type="ECO:0000256" key="1">
    <source>
        <dbReference type="SAM" id="MobiDB-lite"/>
    </source>
</evidence>
<organism evidence="2 3">
    <name type="scientific">Parelaphostrongylus tenuis</name>
    <name type="common">Meningeal worm</name>
    <dbReference type="NCBI Taxonomy" id="148309"/>
    <lineage>
        <taxon>Eukaryota</taxon>
        <taxon>Metazoa</taxon>
        <taxon>Ecdysozoa</taxon>
        <taxon>Nematoda</taxon>
        <taxon>Chromadorea</taxon>
        <taxon>Rhabditida</taxon>
        <taxon>Rhabditina</taxon>
        <taxon>Rhabditomorpha</taxon>
        <taxon>Strongyloidea</taxon>
        <taxon>Metastrongylidae</taxon>
        <taxon>Parelaphostrongylus</taxon>
    </lineage>
</organism>
<evidence type="ECO:0000313" key="2">
    <source>
        <dbReference type="EMBL" id="KAJ1370120.1"/>
    </source>
</evidence>
<comment type="caution">
    <text evidence="2">The sequence shown here is derived from an EMBL/GenBank/DDBJ whole genome shotgun (WGS) entry which is preliminary data.</text>
</comment>
<dbReference type="AlphaFoldDB" id="A0AAD5R5L9"/>
<feature type="region of interest" description="Disordered" evidence="1">
    <location>
        <begin position="45"/>
        <end position="96"/>
    </location>
</feature>
<protein>
    <submittedName>
        <fullName evidence="2">Uncharacterized protein</fullName>
    </submittedName>
</protein>
<evidence type="ECO:0000313" key="3">
    <source>
        <dbReference type="Proteomes" id="UP001196413"/>
    </source>
</evidence>
<proteinExistence type="predicted"/>
<accession>A0AAD5R5L9</accession>
<dbReference type="EMBL" id="JAHQIW010006736">
    <property type="protein sequence ID" value="KAJ1370120.1"/>
    <property type="molecule type" value="Genomic_DNA"/>
</dbReference>
<reference evidence="2" key="1">
    <citation type="submission" date="2021-06" db="EMBL/GenBank/DDBJ databases">
        <title>Parelaphostrongylus tenuis whole genome reference sequence.</title>
        <authorList>
            <person name="Garwood T.J."/>
            <person name="Larsen P.A."/>
            <person name="Fountain-Jones N.M."/>
            <person name="Garbe J.R."/>
            <person name="Macchietto M.G."/>
            <person name="Kania S.A."/>
            <person name="Gerhold R.W."/>
            <person name="Richards J.E."/>
            <person name="Wolf T.M."/>
        </authorList>
    </citation>
    <scope>NUCLEOTIDE SEQUENCE</scope>
    <source>
        <strain evidence="2">MNPRO001-30</strain>
        <tissue evidence="2">Meninges</tissue>
    </source>
</reference>